<reference evidence="4" key="1">
    <citation type="journal article" date="2019" name="Int. J. Syst. Evol. Microbiol.">
        <title>The Global Catalogue of Microorganisms (GCM) 10K type strain sequencing project: providing services to taxonomists for standard genome sequencing and annotation.</title>
        <authorList>
            <consortium name="The Broad Institute Genomics Platform"/>
            <consortium name="The Broad Institute Genome Sequencing Center for Infectious Disease"/>
            <person name="Wu L."/>
            <person name="Ma J."/>
        </authorList>
    </citation>
    <scope>NUCLEOTIDE SEQUENCE [LARGE SCALE GENOMIC DNA]</scope>
    <source>
        <strain evidence="4">JCM 11136</strain>
    </source>
</reference>
<feature type="transmembrane region" description="Helical" evidence="1">
    <location>
        <begin position="28"/>
        <end position="49"/>
    </location>
</feature>
<comment type="caution">
    <text evidence="3">The sequence shown here is derived from an EMBL/GenBank/DDBJ whole genome shotgun (WGS) entry which is preliminary data.</text>
</comment>
<evidence type="ECO:0000256" key="1">
    <source>
        <dbReference type="SAM" id="Phobius"/>
    </source>
</evidence>
<evidence type="ECO:0000259" key="2">
    <source>
        <dbReference type="Pfam" id="PF02517"/>
    </source>
</evidence>
<feature type="transmembrane region" description="Helical" evidence="1">
    <location>
        <begin position="228"/>
        <end position="248"/>
    </location>
</feature>
<feature type="transmembrane region" description="Helical" evidence="1">
    <location>
        <begin position="80"/>
        <end position="104"/>
    </location>
</feature>
<keyword evidence="1" id="KW-0472">Membrane</keyword>
<gene>
    <name evidence="3" type="ORF">GCM10009560_37950</name>
</gene>
<keyword evidence="3" id="KW-0482">Metalloprotease</keyword>
<dbReference type="Proteomes" id="UP001501578">
    <property type="component" value="Unassembled WGS sequence"/>
</dbReference>
<keyword evidence="4" id="KW-1185">Reference proteome</keyword>
<feature type="transmembrane region" description="Helical" evidence="1">
    <location>
        <begin position="166"/>
        <end position="187"/>
    </location>
</feature>
<evidence type="ECO:0000313" key="4">
    <source>
        <dbReference type="Proteomes" id="UP001501578"/>
    </source>
</evidence>
<dbReference type="PANTHER" id="PTHR35797">
    <property type="entry name" value="PROTEASE-RELATED"/>
    <property type="match status" value="1"/>
</dbReference>
<dbReference type="GO" id="GO:0008237">
    <property type="term" value="F:metallopeptidase activity"/>
    <property type="evidence" value="ECO:0007669"/>
    <property type="project" value="UniProtKB-KW"/>
</dbReference>
<dbReference type="Pfam" id="PF02517">
    <property type="entry name" value="Rce1-like"/>
    <property type="match status" value="1"/>
</dbReference>
<dbReference type="InterPro" id="IPR003675">
    <property type="entry name" value="Rce1/LyrA-like_dom"/>
</dbReference>
<name>A0ABP4A6T7_9ACTN</name>
<protein>
    <submittedName>
        <fullName evidence="3">CPBP family intramembrane metalloprotease</fullName>
    </submittedName>
</protein>
<keyword evidence="1" id="KW-0812">Transmembrane</keyword>
<proteinExistence type="predicted"/>
<dbReference type="InterPro" id="IPR042150">
    <property type="entry name" value="MmRce1-like"/>
</dbReference>
<dbReference type="RefSeq" id="WP_343951215.1">
    <property type="nucleotide sequence ID" value="NZ_BAAAHQ010000017.1"/>
</dbReference>
<keyword evidence="3" id="KW-0378">Hydrolase</keyword>
<feature type="transmembrane region" description="Helical" evidence="1">
    <location>
        <begin position="199"/>
        <end position="221"/>
    </location>
</feature>
<accession>A0ABP4A6T7</accession>
<sequence>MRLFLAVAFGLSWLFVLPAWLTGGQGSPWFLPGLTAMMFTPALGVLAVWARERTPFRQWARDNGLTLGPRRARTLGVMAATWLAVPAIVGLALALSAALGLVALDLDGFSLFRQGLSAKGVEAPAALGPLVVTQILVAVLLAPVLNVLPMLGEELGWRGWLQPRLVAARGVFPGLMLGGVIWGLWHAPATLLGYNYPAFGPWAAPYFVIACVALGVAIGWLRLRTGSVWPAVVAHGSFNATAGAVLLLGDVAAPPDTTVAGVTGPVGWALLAGLAFALFRLFPVRSPAASAPSEPAAPARSEPSA</sequence>
<keyword evidence="1" id="KW-1133">Transmembrane helix</keyword>
<evidence type="ECO:0000313" key="3">
    <source>
        <dbReference type="EMBL" id="GAA0932347.1"/>
    </source>
</evidence>
<feature type="transmembrane region" description="Helical" evidence="1">
    <location>
        <begin position="260"/>
        <end position="282"/>
    </location>
</feature>
<dbReference type="EMBL" id="BAAAHQ010000017">
    <property type="protein sequence ID" value="GAA0932347.1"/>
    <property type="molecule type" value="Genomic_DNA"/>
</dbReference>
<feature type="domain" description="CAAX prenyl protease 2/Lysostaphin resistance protein A-like" evidence="2">
    <location>
        <begin position="139"/>
        <end position="240"/>
    </location>
</feature>
<keyword evidence="3" id="KW-0645">Protease</keyword>
<organism evidence="3 4">
    <name type="scientific">Nonomuraea longicatena</name>
    <dbReference type="NCBI Taxonomy" id="83682"/>
    <lineage>
        <taxon>Bacteria</taxon>
        <taxon>Bacillati</taxon>
        <taxon>Actinomycetota</taxon>
        <taxon>Actinomycetes</taxon>
        <taxon>Streptosporangiales</taxon>
        <taxon>Streptosporangiaceae</taxon>
        <taxon>Nonomuraea</taxon>
    </lineage>
</organism>
<feature type="transmembrane region" description="Helical" evidence="1">
    <location>
        <begin position="124"/>
        <end position="145"/>
    </location>
</feature>
<dbReference type="PANTHER" id="PTHR35797:SF1">
    <property type="entry name" value="PROTEASE"/>
    <property type="match status" value="1"/>
</dbReference>